<dbReference type="HAMAP" id="MF_00048">
    <property type="entry name" value="UPF0102"/>
    <property type="match status" value="1"/>
</dbReference>
<dbReference type="NCBIfam" id="TIGR00252">
    <property type="entry name" value="YraN family protein"/>
    <property type="match status" value="1"/>
</dbReference>
<dbReference type="PANTHER" id="PTHR34039:SF1">
    <property type="entry name" value="UPF0102 PROTEIN YRAN"/>
    <property type="match status" value="1"/>
</dbReference>
<dbReference type="NCBIfam" id="NF009150">
    <property type="entry name" value="PRK12497.1-3"/>
    <property type="match status" value="1"/>
</dbReference>
<evidence type="ECO:0000313" key="3">
    <source>
        <dbReference type="EMBL" id="MBK7422950.1"/>
    </source>
</evidence>
<comment type="caution">
    <text evidence="3">The sequence shown here is derived from an EMBL/GenBank/DDBJ whole genome shotgun (WGS) entry which is preliminary data.</text>
</comment>
<dbReference type="AlphaFoldDB" id="A0A9D7F6D7"/>
<organism evidence="3 4">
    <name type="scientific">Candidatus Propionivibrio dominans</name>
    <dbReference type="NCBI Taxonomy" id="2954373"/>
    <lineage>
        <taxon>Bacteria</taxon>
        <taxon>Pseudomonadati</taxon>
        <taxon>Pseudomonadota</taxon>
        <taxon>Betaproteobacteria</taxon>
        <taxon>Rhodocyclales</taxon>
        <taxon>Rhodocyclaceae</taxon>
        <taxon>Propionivibrio</taxon>
    </lineage>
</organism>
<accession>A0A9D7F6D7</accession>
<dbReference type="Pfam" id="PF02021">
    <property type="entry name" value="UPF0102"/>
    <property type="match status" value="1"/>
</dbReference>
<sequence length="128" mass="14012">MAVTKTMNDNDTTSSTGKLAEGLAARFLEKRGLLVVARNFRCRGGEIDLVCRDAKVLVFVEVRLRRNVAYGGAGASINASKQRRIILAAQHYLAAHAKADAECRFDCILLDACSEKNIEWISDAFAAH</sequence>
<dbReference type="InterPro" id="IPR011856">
    <property type="entry name" value="tRNA_endonuc-like_dom_sf"/>
</dbReference>
<dbReference type="GO" id="GO:0003676">
    <property type="term" value="F:nucleic acid binding"/>
    <property type="evidence" value="ECO:0007669"/>
    <property type="project" value="InterPro"/>
</dbReference>
<dbReference type="InterPro" id="IPR003509">
    <property type="entry name" value="UPF0102_YraN-like"/>
</dbReference>
<dbReference type="Proteomes" id="UP000886602">
    <property type="component" value="Unassembled WGS sequence"/>
</dbReference>
<proteinExistence type="inferred from homology"/>
<comment type="similarity">
    <text evidence="1 2">Belongs to the UPF0102 family.</text>
</comment>
<dbReference type="SUPFAM" id="SSF52980">
    <property type="entry name" value="Restriction endonuclease-like"/>
    <property type="match status" value="1"/>
</dbReference>
<reference evidence="3" key="1">
    <citation type="submission" date="2020-10" db="EMBL/GenBank/DDBJ databases">
        <title>Connecting structure to function with the recovery of over 1000 high-quality activated sludge metagenome-assembled genomes encoding full-length rRNA genes using long-read sequencing.</title>
        <authorList>
            <person name="Singleton C.M."/>
            <person name="Petriglieri F."/>
            <person name="Kristensen J.M."/>
            <person name="Kirkegaard R.H."/>
            <person name="Michaelsen T.Y."/>
            <person name="Andersen M.H."/>
            <person name="Karst S.M."/>
            <person name="Dueholm M.S."/>
            <person name="Nielsen P.H."/>
            <person name="Albertsen M."/>
        </authorList>
    </citation>
    <scope>NUCLEOTIDE SEQUENCE</scope>
    <source>
        <strain evidence="3">EsbW_18-Q3-R4-48_MAXAC.044</strain>
    </source>
</reference>
<dbReference type="PANTHER" id="PTHR34039">
    <property type="entry name" value="UPF0102 PROTEIN YRAN"/>
    <property type="match status" value="1"/>
</dbReference>
<evidence type="ECO:0000256" key="1">
    <source>
        <dbReference type="ARBA" id="ARBA00006738"/>
    </source>
</evidence>
<name>A0A9D7F6D7_9RHOO</name>
<dbReference type="EMBL" id="JADJNC010000010">
    <property type="protein sequence ID" value="MBK7422950.1"/>
    <property type="molecule type" value="Genomic_DNA"/>
</dbReference>
<evidence type="ECO:0000256" key="2">
    <source>
        <dbReference type="HAMAP-Rule" id="MF_00048"/>
    </source>
</evidence>
<protein>
    <recommendedName>
        <fullName evidence="2">UPF0102 protein IPJ48_07575</fullName>
    </recommendedName>
</protein>
<dbReference type="CDD" id="cd20736">
    <property type="entry name" value="PoNe_Nuclease"/>
    <property type="match status" value="1"/>
</dbReference>
<dbReference type="Gene3D" id="3.40.1350.10">
    <property type="match status" value="1"/>
</dbReference>
<evidence type="ECO:0000313" key="4">
    <source>
        <dbReference type="Proteomes" id="UP000886602"/>
    </source>
</evidence>
<gene>
    <name evidence="3" type="ORF">IPJ48_07575</name>
</gene>
<dbReference type="InterPro" id="IPR011335">
    <property type="entry name" value="Restrct_endonuc-II-like"/>
</dbReference>